<dbReference type="GO" id="GO:0008168">
    <property type="term" value="F:methyltransferase activity"/>
    <property type="evidence" value="ECO:0007669"/>
    <property type="project" value="UniProtKB-KW"/>
</dbReference>
<dbReference type="PANTHER" id="PTHR45875">
    <property type="entry name" value="METHYLTRANSFERASE N6AMT1"/>
    <property type="match status" value="1"/>
</dbReference>
<dbReference type="InterPro" id="IPR052190">
    <property type="entry name" value="Euk-Arch_PrmC-MTase"/>
</dbReference>
<dbReference type="PROSITE" id="PS00092">
    <property type="entry name" value="N6_MTASE"/>
    <property type="match status" value="1"/>
</dbReference>
<keyword evidence="9" id="KW-1185">Reference proteome</keyword>
<keyword evidence="3" id="KW-0808">Transferase</keyword>
<dbReference type="InterPro" id="IPR007848">
    <property type="entry name" value="Small_mtfrase_dom"/>
</dbReference>
<feature type="compositionally biased region" description="Pro residues" evidence="5">
    <location>
        <begin position="1"/>
        <end position="20"/>
    </location>
</feature>
<dbReference type="InterPro" id="IPR029063">
    <property type="entry name" value="SAM-dependent_MTases_sf"/>
</dbReference>
<comment type="similarity">
    <text evidence="1">Belongs to the eukaryotic/archaeal PrmC-related family.</text>
</comment>
<dbReference type="Gene3D" id="3.40.50.150">
    <property type="entry name" value="Vaccinia Virus protein VP39"/>
    <property type="match status" value="1"/>
</dbReference>
<protein>
    <submittedName>
        <fullName evidence="8">Methyltransferase</fullName>
    </submittedName>
</protein>
<reference evidence="9" key="1">
    <citation type="journal article" date="2019" name="Int. J. Syst. Evol. Microbiol.">
        <title>The Global Catalogue of Microorganisms (GCM) 10K type strain sequencing project: providing services to taxonomists for standard genome sequencing and annotation.</title>
        <authorList>
            <consortium name="The Broad Institute Genomics Platform"/>
            <consortium name="The Broad Institute Genome Sequencing Center for Infectious Disease"/>
            <person name="Wu L."/>
            <person name="Ma J."/>
        </authorList>
    </citation>
    <scope>NUCLEOTIDE SEQUENCE [LARGE SCALE GENOMIC DNA]</scope>
    <source>
        <strain evidence="9">JCM 16034</strain>
    </source>
</reference>
<evidence type="ECO:0000256" key="1">
    <source>
        <dbReference type="ARBA" id="ARBA00006149"/>
    </source>
</evidence>
<gene>
    <name evidence="8" type="ORF">GCM10009849_27970</name>
</gene>
<evidence type="ECO:0000313" key="9">
    <source>
        <dbReference type="Proteomes" id="UP001500432"/>
    </source>
</evidence>
<dbReference type="Proteomes" id="UP001500432">
    <property type="component" value="Unassembled WGS sequence"/>
</dbReference>
<comment type="caution">
    <text evidence="8">The sequence shown here is derived from an EMBL/GenBank/DDBJ whole genome shotgun (WGS) entry which is preliminary data.</text>
</comment>
<proteinExistence type="inferred from homology"/>
<dbReference type="Pfam" id="PF23186">
    <property type="entry name" value="DUF7059"/>
    <property type="match status" value="1"/>
</dbReference>
<dbReference type="InterPro" id="IPR055487">
    <property type="entry name" value="DUF7059"/>
</dbReference>
<evidence type="ECO:0000313" key="8">
    <source>
        <dbReference type="EMBL" id="GAA2201865.1"/>
    </source>
</evidence>
<dbReference type="InterPro" id="IPR002052">
    <property type="entry name" value="DNA_methylase_N6_adenine_CS"/>
</dbReference>
<sequence length="544" mass="58183">MTSAPPDQPAPGSVPGPEPLPALRDVPRSDRPGLLAALAEDLAAAEYRVDAVAGLLGPEAHAALSRDQIVPALVATRRAGEDPARRHLTAVVRFFLLARPASREELDVALPTLGAEGLVALGLAEAHDDGRLAATLDLRPYAWDGPEGQVEMWVASDLAAHQRPGVLRADHVLGIGHASATLVQTTARRPVARALDLGTGCGIQAFHLLAHAHHVVATDVSDRALAFARFNVLLNAQVLGVDPDQPERRIELRHGSLLEPVQGERFDLVVSNPPFVITPRSAEESAEDRFTYRDGGLPGDRLVADLVAGLGDVLAEGGTAQLLGNWEIPDGAPWHERVRTWVPPGVDAWVLQREQLGPGQYAETWLADASQQRDPDAYEEAYAAYLDDFASRGTAAIGFGAVWLRRPGPGQARLDRFEELTHPLEQPIGPHWSAAIDRADWLAAHPDLGPERLVVAEDVTEERHQRPGAEHPGVILLRQGAGFRRTSLMSTELAGFVSACDGELTAGQIASALAALLERDDDAFRPGLLAEAANLVADGFLVPA</sequence>
<dbReference type="CDD" id="cd02440">
    <property type="entry name" value="AdoMet_MTases"/>
    <property type="match status" value="1"/>
</dbReference>
<name>A0ABP5NQW9_9MICC</name>
<evidence type="ECO:0000259" key="7">
    <source>
        <dbReference type="Pfam" id="PF23186"/>
    </source>
</evidence>
<dbReference type="EMBL" id="BAAAQW010000008">
    <property type="protein sequence ID" value="GAA2201865.1"/>
    <property type="molecule type" value="Genomic_DNA"/>
</dbReference>
<keyword evidence="2 8" id="KW-0489">Methyltransferase</keyword>
<evidence type="ECO:0000256" key="3">
    <source>
        <dbReference type="ARBA" id="ARBA00022679"/>
    </source>
</evidence>
<dbReference type="SUPFAM" id="SSF53335">
    <property type="entry name" value="S-adenosyl-L-methionine-dependent methyltransferases"/>
    <property type="match status" value="1"/>
</dbReference>
<dbReference type="GO" id="GO:0032259">
    <property type="term" value="P:methylation"/>
    <property type="evidence" value="ECO:0007669"/>
    <property type="project" value="UniProtKB-KW"/>
</dbReference>
<evidence type="ECO:0000256" key="2">
    <source>
        <dbReference type="ARBA" id="ARBA00022603"/>
    </source>
</evidence>
<evidence type="ECO:0000259" key="6">
    <source>
        <dbReference type="Pfam" id="PF05175"/>
    </source>
</evidence>
<dbReference type="Pfam" id="PF05175">
    <property type="entry name" value="MTS"/>
    <property type="match status" value="1"/>
</dbReference>
<organism evidence="8 9">
    <name type="scientific">Sinomonas flava</name>
    <dbReference type="NCBI Taxonomy" id="496857"/>
    <lineage>
        <taxon>Bacteria</taxon>
        <taxon>Bacillati</taxon>
        <taxon>Actinomycetota</taxon>
        <taxon>Actinomycetes</taxon>
        <taxon>Micrococcales</taxon>
        <taxon>Micrococcaceae</taxon>
        <taxon>Sinomonas</taxon>
    </lineage>
</organism>
<evidence type="ECO:0000256" key="4">
    <source>
        <dbReference type="ARBA" id="ARBA00022691"/>
    </source>
</evidence>
<dbReference type="PANTHER" id="PTHR45875:SF1">
    <property type="entry name" value="METHYLTRANSFERASE N6AMT1"/>
    <property type="match status" value="1"/>
</dbReference>
<feature type="domain" description="DUF7059" evidence="7">
    <location>
        <begin position="44"/>
        <end position="133"/>
    </location>
</feature>
<feature type="region of interest" description="Disordered" evidence="5">
    <location>
        <begin position="1"/>
        <end position="27"/>
    </location>
</feature>
<evidence type="ECO:0000256" key="5">
    <source>
        <dbReference type="SAM" id="MobiDB-lite"/>
    </source>
</evidence>
<accession>A0ABP5NQW9</accession>
<feature type="domain" description="Methyltransferase small" evidence="6">
    <location>
        <begin position="175"/>
        <end position="278"/>
    </location>
</feature>
<keyword evidence="4" id="KW-0949">S-adenosyl-L-methionine</keyword>